<gene>
    <name evidence="1" type="ORF">SAMN05444000_107140</name>
</gene>
<dbReference type="STRING" id="1470563.SAMN05444000_107140"/>
<keyword evidence="2" id="KW-1185">Reference proteome</keyword>
<reference evidence="2" key="1">
    <citation type="submission" date="2016-11" db="EMBL/GenBank/DDBJ databases">
        <authorList>
            <person name="Varghese N."/>
            <person name="Submissions S."/>
        </authorList>
    </citation>
    <scope>NUCLEOTIDE SEQUENCE [LARGE SCALE GENOMIC DNA]</scope>
    <source>
        <strain evidence="2">DSM 100564</strain>
    </source>
</reference>
<dbReference type="EMBL" id="FQZQ01000007">
    <property type="protein sequence ID" value="SHJ34541.1"/>
    <property type="molecule type" value="Genomic_DNA"/>
</dbReference>
<proteinExistence type="predicted"/>
<sequence length="289" mass="33534">MKYASVSAFLKNGKQHLAKGPVALVFAEDDVELDTTLRHHQQLGFKQVLVFMPDAFLLDETVSEEVVRIGFEATGSSEVVAAINQIIAAAPGVWLYYCFNAEYLFFPFCETRTIGEMLAFHTEERRDAMLTYVVDLYAENLTTHKNAVSLDAPLMDRSGYYALAREDATDNYKPKERQLDFYGGLRWRFEEHVPYERRKIDRISIFRAKSDLKLREDFTFNDEEYNTFSCEWHNSLTAAVCSFRTAKALKRNPGSQFEIKTFNWHNSVPFEWHSRQLLDLGLMEPGQWF</sequence>
<evidence type="ECO:0000313" key="1">
    <source>
        <dbReference type="EMBL" id="SHJ34541.1"/>
    </source>
</evidence>
<dbReference type="Proteomes" id="UP000183982">
    <property type="component" value="Unassembled WGS sequence"/>
</dbReference>
<organism evidence="1 2">
    <name type="scientific">Shimia gijangensis</name>
    <dbReference type="NCBI Taxonomy" id="1470563"/>
    <lineage>
        <taxon>Bacteria</taxon>
        <taxon>Pseudomonadati</taxon>
        <taxon>Pseudomonadota</taxon>
        <taxon>Alphaproteobacteria</taxon>
        <taxon>Rhodobacterales</taxon>
        <taxon>Roseobacteraceae</taxon>
    </lineage>
</organism>
<protein>
    <recommendedName>
        <fullName evidence="3">Glycosyl transferase family 2</fullName>
    </recommendedName>
</protein>
<evidence type="ECO:0000313" key="2">
    <source>
        <dbReference type="Proteomes" id="UP000183982"/>
    </source>
</evidence>
<dbReference type="AlphaFoldDB" id="A0A1M6IJB0"/>
<dbReference type="OrthoDB" id="7820657at2"/>
<dbReference type="RefSeq" id="WP_073251519.1">
    <property type="nucleotide sequence ID" value="NZ_FQZQ01000007.1"/>
</dbReference>
<evidence type="ECO:0008006" key="3">
    <source>
        <dbReference type="Google" id="ProtNLM"/>
    </source>
</evidence>
<accession>A0A1M6IJB0</accession>
<name>A0A1M6IJB0_9RHOB</name>